<dbReference type="OrthoDB" id="6238828at2759"/>
<dbReference type="PANTHER" id="PTHR24345">
    <property type="entry name" value="SERINE/THREONINE-PROTEIN KINASE PLK"/>
    <property type="match status" value="1"/>
</dbReference>
<dbReference type="Proteomes" id="UP000784294">
    <property type="component" value="Unassembled WGS sequence"/>
</dbReference>
<dbReference type="InterPro" id="IPR011009">
    <property type="entry name" value="Kinase-like_dom_sf"/>
</dbReference>
<dbReference type="EMBL" id="CAAALY010130041">
    <property type="protein sequence ID" value="VEL32084.1"/>
    <property type="molecule type" value="Genomic_DNA"/>
</dbReference>
<evidence type="ECO:0000256" key="3">
    <source>
        <dbReference type="ARBA" id="ARBA00022741"/>
    </source>
</evidence>
<dbReference type="GO" id="GO:0005524">
    <property type="term" value="F:ATP binding"/>
    <property type="evidence" value="ECO:0007669"/>
    <property type="project" value="UniProtKB-KW"/>
</dbReference>
<keyword evidence="3" id="KW-0547">Nucleotide-binding</keyword>
<evidence type="ECO:0000313" key="9">
    <source>
        <dbReference type="EMBL" id="VEL32084.1"/>
    </source>
</evidence>
<keyword evidence="2" id="KW-0808">Transferase</keyword>
<dbReference type="GO" id="GO:0005634">
    <property type="term" value="C:nucleus"/>
    <property type="evidence" value="ECO:0007669"/>
    <property type="project" value="TreeGrafter"/>
</dbReference>
<keyword evidence="1" id="KW-0723">Serine/threonine-protein kinase</keyword>
<keyword evidence="10" id="KW-1185">Reference proteome</keyword>
<gene>
    <name evidence="9" type="ORF">PXEA_LOCUS25524</name>
</gene>
<dbReference type="GO" id="GO:0004674">
    <property type="term" value="F:protein serine/threonine kinase activity"/>
    <property type="evidence" value="ECO:0007669"/>
    <property type="project" value="UniProtKB-KW"/>
</dbReference>
<evidence type="ECO:0000256" key="4">
    <source>
        <dbReference type="ARBA" id="ARBA00022777"/>
    </source>
</evidence>
<proteinExistence type="predicted"/>
<evidence type="ECO:0000256" key="7">
    <source>
        <dbReference type="SAM" id="SignalP"/>
    </source>
</evidence>
<keyword evidence="5" id="KW-0067">ATP-binding</keyword>
<dbReference type="Pfam" id="PF00069">
    <property type="entry name" value="Pkinase"/>
    <property type="match status" value="1"/>
</dbReference>
<feature type="chain" id="PRO_5018738201" description="Protein kinase domain-containing protein" evidence="7">
    <location>
        <begin position="26"/>
        <end position="185"/>
    </location>
</feature>
<evidence type="ECO:0000259" key="8">
    <source>
        <dbReference type="PROSITE" id="PS50011"/>
    </source>
</evidence>
<evidence type="ECO:0000256" key="1">
    <source>
        <dbReference type="ARBA" id="ARBA00022527"/>
    </source>
</evidence>
<feature type="compositionally biased region" description="Basic and acidic residues" evidence="6">
    <location>
        <begin position="67"/>
        <end position="76"/>
    </location>
</feature>
<sequence>MPKVHSLYIVSCLLSLVLPISHICGTPNYLAPEIFFLHGHSFASDYWAAGVTLYFMLVGRPPFQPDRPVDRPREGMPTEAPSPVAKTTNSSTAAITLGRPIESPTSCTLSAQTRMASNEALGAENSRQSVLQSIYRQVVIGSYQFPREVGQPARKIISCLLQRKPSQRPDAKKILEMEFCRGHQR</sequence>
<evidence type="ECO:0000256" key="6">
    <source>
        <dbReference type="SAM" id="MobiDB-lite"/>
    </source>
</evidence>
<dbReference type="AlphaFoldDB" id="A0A3S5AAU9"/>
<feature type="domain" description="Protein kinase" evidence="8">
    <location>
        <begin position="1"/>
        <end position="180"/>
    </location>
</feature>
<dbReference type="Gene3D" id="1.10.510.10">
    <property type="entry name" value="Transferase(Phosphotransferase) domain 1"/>
    <property type="match status" value="1"/>
</dbReference>
<evidence type="ECO:0000256" key="2">
    <source>
        <dbReference type="ARBA" id="ARBA00022679"/>
    </source>
</evidence>
<feature type="region of interest" description="Disordered" evidence="6">
    <location>
        <begin position="66"/>
        <end position="93"/>
    </location>
</feature>
<protein>
    <recommendedName>
        <fullName evidence="8">Protein kinase domain-containing protein</fullName>
    </recommendedName>
</protein>
<organism evidence="9 10">
    <name type="scientific">Protopolystoma xenopodis</name>
    <dbReference type="NCBI Taxonomy" id="117903"/>
    <lineage>
        <taxon>Eukaryota</taxon>
        <taxon>Metazoa</taxon>
        <taxon>Spiralia</taxon>
        <taxon>Lophotrochozoa</taxon>
        <taxon>Platyhelminthes</taxon>
        <taxon>Monogenea</taxon>
        <taxon>Polyopisthocotylea</taxon>
        <taxon>Polystomatidea</taxon>
        <taxon>Polystomatidae</taxon>
        <taxon>Protopolystoma</taxon>
    </lineage>
</organism>
<dbReference type="PROSITE" id="PS50011">
    <property type="entry name" value="PROTEIN_KINASE_DOM"/>
    <property type="match status" value="1"/>
</dbReference>
<evidence type="ECO:0000256" key="5">
    <source>
        <dbReference type="ARBA" id="ARBA00022840"/>
    </source>
</evidence>
<accession>A0A3S5AAU9</accession>
<feature type="signal peptide" evidence="7">
    <location>
        <begin position="1"/>
        <end position="25"/>
    </location>
</feature>
<name>A0A3S5AAU9_9PLAT</name>
<dbReference type="SUPFAM" id="SSF56112">
    <property type="entry name" value="Protein kinase-like (PK-like)"/>
    <property type="match status" value="1"/>
</dbReference>
<dbReference type="InterPro" id="IPR000719">
    <property type="entry name" value="Prot_kinase_dom"/>
</dbReference>
<evidence type="ECO:0000313" key="10">
    <source>
        <dbReference type="Proteomes" id="UP000784294"/>
    </source>
</evidence>
<reference evidence="9" key="1">
    <citation type="submission" date="2018-11" db="EMBL/GenBank/DDBJ databases">
        <authorList>
            <consortium name="Pathogen Informatics"/>
        </authorList>
    </citation>
    <scope>NUCLEOTIDE SEQUENCE</scope>
</reference>
<dbReference type="PANTHER" id="PTHR24345:SF0">
    <property type="entry name" value="CELL CYCLE SERINE_THREONINE-PROTEIN KINASE CDC5_MSD2"/>
    <property type="match status" value="1"/>
</dbReference>
<keyword evidence="4" id="KW-0418">Kinase</keyword>
<keyword evidence="7" id="KW-0732">Signal</keyword>
<comment type="caution">
    <text evidence="9">The sequence shown here is derived from an EMBL/GenBank/DDBJ whole genome shotgun (WGS) entry which is preliminary data.</text>
</comment>